<evidence type="ECO:0000256" key="1">
    <source>
        <dbReference type="ARBA" id="ARBA00023125"/>
    </source>
</evidence>
<name>A0A949WR27_9CLOT</name>
<gene>
    <name evidence="5" type="ORF">I6U48_11330</name>
</gene>
<dbReference type="AlphaFoldDB" id="A0A949WR27"/>
<dbReference type="PROSITE" id="PS01124">
    <property type="entry name" value="HTH_ARAC_FAMILY_2"/>
    <property type="match status" value="1"/>
</dbReference>
<dbReference type="CDD" id="cd17536">
    <property type="entry name" value="REC_YesN-like"/>
    <property type="match status" value="1"/>
</dbReference>
<dbReference type="PROSITE" id="PS50110">
    <property type="entry name" value="RESPONSE_REGULATORY"/>
    <property type="match status" value="1"/>
</dbReference>
<dbReference type="Proteomes" id="UP000694308">
    <property type="component" value="Unassembled WGS sequence"/>
</dbReference>
<proteinExistence type="predicted"/>
<dbReference type="InterPro" id="IPR018060">
    <property type="entry name" value="HTH_AraC"/>
</dbReference>
<feature type="domain" description="HTH araC/xylS-type" evidence="3">
    <location>
        <begin position="145"/>
        <end position="243"/>
    </location>
</feature>
<keyword evidence="2" id="KW-0597">Phosphoprotein</keyword>
<comment type="caution">
    <text evidence="5">The sequence shown here is derived from an EMBL/GenBank/DDBJ whole genome shotgun (WGS) entry which is preliminary data.</text>
</comment>
<evidence type="ECO:0000259" key="4">
    <source>
        <dbReference type="PROSITE" id="PS50110"/>
    </source>
</evidence>
<organism evidence="5 6">
    <name type="scientific">Clostridium thailandense</name>
    <dbReference type="NCBI Taxonomy" id="2794346"/>
    <lineage>
        <taxon>Bacteria</taxon>
        <taxon>Bacillati</taxon>
        <taxon>Bacillota</taxon>
        <taxon>Clostridia</taxon>
        <taxon>Eubacteriales</taxon>
        <taxon>Clostridiaceae</taxon>
        <taxon>Clostridium</taxon>
    </lineage>
</organism>
<evidence type="ECO:0000313" key="6">
    <source>
        <dbReference type="Proteomes" id="UP000694308"/>
    </source>
</evidence>
<evidence type="ECO:0000259" key="3">
    <source>
        <dbReference type="PROSITE" id="PS01124"/>
    </source>
</evidence>
<dbReference type="Pfam" id="PF12833">
    <property type="entry name" value="HTH_18"/>
    <property type="match status" value="1"/>
</dbReference>
<dbReference type="RefSeq" id="WP_218320568.1">
    <property type="nucleotide sequence ID" value="NZ_JAEEGC010000047.1"/>
</dbReference>
<sequence>MYKLMIVEDEPLERKALRIILQREFFNIDIKEDSKNGEEAVLNAKIYKPDIILMDIKMPEKTGLDAQKEIINFLPNTKTIIMTAYGEFDYAQTAIKYGVIDYLLKPVKPSDLKASVYKALKSIENIDSTKIANLKSKEISENVMKTALKYIHNNYAQDIKLNNVADFVHLNPQYLSRYFKQKMGVTFTQYVTNLRLENAKKLLVNTDKSITKIALEVGYTDVAYFSRVFFRNENKSPYKFKMSYFNKF</sequence>
<dbReference type="Pfam" id="PF00072">
    <property type="entry name" value="Response_reg"/>
    <property type="match status" value="1"/>
</dbReference>
<evidence type="ECO:0000313" key="5">
    <source>
        <dbReference type="EMBL" id="MBV7273500.1"/>
    </source>
</evidence>
<evidence type="ECO:0000256" key="2">
    <source>
        <dbReference type="PROSITE-ProRule" id="PRU00169"/>
    </source>
</evidence>
<feature type="domain" description="Response regulatory" evidence="4">
    <location>
        <begin position="3"/>
        <end position="120"/>
    </location>
</feature>
<dbReference type="PANTHER" id="PTHR43280">
    <property type="entry name" value="ARAC-FAMILY TRANSCRIPTIONAL REGULATOR"/>
    <property type="match status" value="1"/>
</dbReference>
<dbReference type="SMART" id="SM00448">
    <property type="entry name" value="REC"/>
    <property type="match status" value="1"/>
</dbReference>
<dbReference type="PANTHER" id="PTHR43280:SF28">
    <property type="entry name" value="HTH-TYPE TRANSCRIPTIONAL ACTIVATOR RHAS"/>
    <property type="match status" value="1"/>
</dbReference>
<protein>
    <submittedName>
        <fullName evidence="5">Response regulator</fullName>
    </submittedName>
</protein>
<dbReference type="InterPro" id="IPR001789">
    <property type="entry name" value="Sig_transdc_resp-reg_receiver"/>
</dbReference>
<dbReference type="EMBL" id="JAEEGC010000047">
    <property type="protein sequence ID" value="MBV7273500.1"/>
    <property type="molecule type" value="Genomic_DNA"/>
</dbReference>
<keyword evidence="1" id="KW-0238">DNA-binding</keyword>
<dbReference type="SMART" id="SM00342">
    <property type="entry name" value="HTH_ARAC"/>
    <property type="match status" value="1"/>
</dbReference>
<keyword evidence="6" id="KW-1185">Reference proteome</keyword>
<reference evidence="5" key="1">
    <citation type="submission" date="2020-12" db="EMBL/GenBank/DDBJ databases">
        <title>Clostridium thailandense sp. nov., a novel acetogenic bacterium isolated from peat land soil in Thailand.</title>
        <authorList>
            <person name="Chaikitkaew S."/>
            <person name="Birkeland N.K."/>
        </authorList>
    </citation>
    <scope>NUCLEOTIDE SEQUENCE</scope>
    <source>
        <strain evidence="5">PL3</strain>
    </source>
</reference>
<dbReference type="GO" id="GO:0003700">
    <property type="term" value="F:DNA-binding transcription factor activity"/>
    <property type="evidence" value="ECO:0007669"/>
    <property type="project" value="InterPro"/>
</dbReference>
<dbReference type="GO" id="GO:0000160">
    <property type="term" value="P:phosphorelay signal transduction system"/>
    <property type="evidence" value="ECO:0007669"/>
    <property type="project" value="InterPro"/>
</dbReference>
<feature type="modified residue" description="4-aspartylphosphate" evidence="2">
    <location>
        <position position="55"/>
    </location>
</feature>
<dbReference type="GO" id="GO:0043565">
    <property type="term" value="F:sequence-specific DNA binding"/>
    <property type="evidence" value="ECO:0007669"/>
    <property type="project" value="InterPro"/>
</dbReference>
<accession>A0A949WR27</accession>